<dbReference type="Proteomes" id="UP000186469">
    <property type="component" value="Unassembled WGS sequence"/>
</dbReference>
<evidence type="ECO:0000256" key="3">
    <source>
        <dbReference type="ARBA" id="ARBA00023163"/>
    </source>
</evidence>
<evidence type="ECO:0000313" key="6">
    <source>
        <dbReference type="Proteomes" id="UP000186469"/>
    </source>
</evidence>
<evidence type="ECO:0000259" key="4">
    <source>
        <dbReference type="PROSITE" id="PS50949"/>
    </source>
</evidence>
<dbReference type="InterPro" id="IPR050679">
    <property type="entry name" value="Bact_HTH_transcr_reg"/>
</dbReference>
<dbReference type="InterPro" id="IPR028978">
    <property type="entry name" value="Chorismate_lyase_/UTRA_dom_sf"/>
</dbReference>
<gene>
    <name evidence="5" type="ORF">SAMN02745728_01200</name>
</gene>
<dbReference type="STRING" id="1121455.SAMN02745728_01200"/>
<dbReference type="Pfam" id="PF07702">
    <property type="entry name" value="UTRA"/>
    <property type="match status" value="1"/>
</dbReference>
<dbReference type="OrthoDB" id="9794015at2"/>
<dbReference type="Gene3D" id="1.10.10.10">
    <property type="entry name" value="Winged helix-like DNA-binding domain superfamily/Winged helix DNA-binding domain"/>
    <property type="match status" value="1"/>
</dbReference>
<dbReference type="GO" id="GO:0003700">
    <property type="term" value="F:DNA-binding transcription factor activity"/>
    <property type="evidence" value="ECO:0007669"/>
    <property type="project" value="InterPro"/>
</dbReference>
<dbReference type="PANTHER" id="PTHR44846:SF1">
    <property type="entry name" value="MANNOSYL-D-GLYCERATE TRANSPORT_METABOLISM SYSTEM REPRESSOR MNGR-RELATED"/>
    <property type="match status" value="1"/>
</dbReference>
<dbReference type="Pfam" id="PF00392">
    <property type="entry name" value="GntR"/>
    <property type="match status" value="1"/>
</dbReference>
<dbReference type="InterPro" id="IPR036388">
    <property type="entry name" value="WH-like_DNA-bd_sf"/>
</dbReference>
<dbReference type="CDD" id="cd07377">
    <property type="entry name" value="WHTH_GntR"/>
    <property type="match status" value="1"/>
</dbReference>
<keyword evidence="1" id="KW-0805">Transcription regulation</keyword>
<name>A0A1M7SS17_9BACT</name>
<keyword evidence="3" id="KW-0804">Transcription</keyword>
<dbReference type="EMBL" id="FRDI01000004">
    <property type="protein sequence ID" value="SHN61194.1"/>
    <property type="molecule type" value="Genomic_DNA"/>
</dbReference>
<keyword evidence="6" id="KW-1185">Reference proteome</keyword>
<reference evidence="5 6" key="1">
    <citation type="submission" date="2016-12" db="EMBL/GenBank/DDBJ databases">
        <authorList>
            <person name="Song W.-J."/>
            <person name="Kurnit D.M."/>
        </authorList>
    </citation>
    <scope>NUCLEOTIDE SEQUENCE [LARGE SCALE GENOMIC DNA]</scope>
    <source>
        <strain evidence="5 6">DSM 11393</strain>
    </source>
</reference>
<dbReference type="SUPFAM" id="SSF64288">
    <property type="entry name" value="Chorismate lyase-like"/>
    <property type="match status" value="1"/>
</dbReference>
<protein>
    <submittedName>
        <fullName evidence="5">Transcriptional regulator, GntR family</fullName>
    </submittedName>
</protein>
<feature type="domain" description="HTH gntR-type" evidence="4">
    <location>
        <begin position="8"/>
        <end position="76"/>
    </location>
</feature>
<dbReference type="InterPro" id="IPR011663">
    <property type="entry name" value="UTRA"/>
</dbReference>
<evidence type="ECO:0000256" key="1">
    <source>
        <dbReference type="ARBA" id="ARBA00023015"/>
    </source>
</evidence>
<dbReference type="GO" id="GO:0003677">
    <property type="term" value="F:DNA binding"/>
    <property type="evidence" value="ECO:0007669"/>
    <property type="project" value="UniProtKB-KW"/>
</dbReference>
<dbReference type="SMART" id="SM00345">
    <property type="entry name" value="HTH_GNTR"/>
    <property type="match status" value="1"/>
</dbReference>
<dbReference type="SMART" id="SM00866">
    <property type="entry name" value="UTRA"/>
    <property type="match status" value="1"/>
</dbReference>
<evidence type="ECO:0000256" key="2">
    <source>
        <dbReference type="ARBA" id="ARBA00023125"/>
    </source>
</evidence>
<dbReference type="SUPFAM" id="SSF46785">
    <property type="entry name" value="Winged helix' DNA-binding domain"/>
    <property type="match status" value="1"/>
</dbReference>
<dbReference type="GO" id="GO:0045892">
    <property type="term" value="P:negative regulation of DNA-templated transcription"/>
    <property type="evidence" value="ECO:0007669"/>
    <property type="project" value="TreeGrafter"/>
</dbReference>
<evidence type="ECO:0000313" key="5">
    <source>
        <dbReference type="EMBL" id="SHN61194.1"/>
    </source>
</evidence>
<sequence>MFQPKHSLPLYYQITEELRTRLKNEEWKEGDLFPTDKYWATQFNVSITTIRQALAQLVSEGFLYRRAGKGTFVQLSNITEKVGKLSGFFDEIRAKGKVPTAKILSSGVKNLDSHLLSRFPILSSFKQPNLFLIDKRQCMNNMPVARVLSFWREDLGRQIEKYDLTTHGMYDILDMLGIKKDFAEQFISAEAASPELSEILEVPKKTPLMRMDRLLYSNNQVLEFSVNWYRSDRYRYTFRLDA</sequence>
<dbReference type="AlphaFoldDB" id="A0A1M7SS17"/>
<accession>A0A1M7SS17</accession>
<proteinExistence type="predicted"/>
<dbReference type="Gene3D" id="3.40.1410.10">
    <property type="entry name" value="Chorismate lyase-like"/>
    <property type="match status" value="1"/>
</dbReference>
<dbReference type="RefSeq" id="WP_072696881.1">
    <property type="nucleotide sequence ID" value="NZ_FRDI01000004.1"/>
</dbReference>
<dbReference type="PROSITE" id="PS50949">
    <property type="entry name" value="HTH_GNTR"/>
    <property type="match status" value="1"/>
</dbReference>
<dbReference type="InterPro" id="IPR000524">
    <property type="entry name" value="Tscrpt_reg_HTH_GntR"/>
</dbReference>
<organism evidence="5 6">
    <name type="scientific">Desulfovibrio litoralis DSM 11393</name>
    <dbReference type="NCBI Taxonomy" id="1121455"/>
    <lineage>
        <taxon>Bacteria</taxon>
        <taxon>Pseudomonadati</taxon>
        <taxon>Thermodesulfobacteriota</taxon>
        <taxon>Desulfovibrionia</taxon>
        <taxon>Desulfovibrionales</taxon>
        <taxon>Desulfovibrionaceae</taxon>
        <taxon>Desulfovibrio</taxon>
    </lineage>
</organism>
<dbReference type="InterPro" id="IPR036390">
    <property type="entry name" value="WH_DNA-bd_sf"/>
</dbReference>
<keyword evidence="2" id="KW-0238">DNA-binding</keyword>
<dbReference type="PANTHER" id="PTHR44846">
    <property type="entry name" value="MANNOSYL-D-GLYCERATE TRANSPORT/METABOLISM SYSTEM REPRESSOR MNGR-RELATED"/>
    <property type="match status" value="1"/>
</dbReference>